<keyword evidence="3" id="KW-0804">Transcription</keyword>
<evidence type="ECO:0000313" key="7">
    <source>
        <dbReference type="Proteomes" id="UP000075755"/>
    </source>
</evidence>
<keyword evidence="2 6" id="KW-0238">DNA-binding</keyword>
<dbReference type="Pfam" id="PF00196">
    <property type="entry name" value="GerE"/>
    <property type="match status" value="1"/>
</dbReference>
<dbReference type="EMBL" id="JACICB010000025">
    <property type="protein sequence ID" value="MBB3709107.1"/>
    <property type="molecule type" value="Genomic_DNA"/>
</dbReference>
<evidence type="ECO:0000256" key="1">
    <source>
        <dbReference type="ARBA" id="ARBA00023015"/>
    </source>
</evidence>
<protein>
    <submittedName>
        <fullName evidence="6">DNA-binding CsgD family transcriptional regulator</fullName>
    </submittedName>
</protein>
<keyword evidence="8" id="KW-1185">Reference proteome</keyword>
<feature type="domain" description="HTH luxR-type" evidence="4">
    <location>
        <begin position="231"/>
        <end position="296"/>
    </location>
</feature>
<keyword evidence="1" id="KW-0805">Transcription regulation</keyword>
<dbReference type="Gene3D" id="1.10.10.10">
    <property type="entry name" value="Winged helix-like DNA-binding domain superfamily/Winged helix DNA-binding domain"/>
    <property type="match status" value="1"/>
</dbReference>
<name>A0AAC9FDT3_AMIAI</name>
<organism evidence="5 7">
    <name type="scientific">Aminobacter aminovorans</name>
    <name type="common">Chelatobacter heintzii</name>
    <dbReference type="NCBI Taxonomy" id="83263"/>
    <lineage>
        <taxon>Bacteria</taxon>
        <taxon>Pseudomonadati</taxon>
        <taxon>Pseudomonadota</taxon>
        <taxon>Alphaproteobacteria</taxon>
        <taxon>Hyphomicrobiales</taxon>
        <taxon>Phyllobacteriaceae</taxon>
        <taxon>Aminobacter</taxon>
    </lineage>
</organism>
<dbReference type="Proteomes" id="UP000577697">
    <property type="component" value="Unassembled WGS sequence"/>
</dbReference>
<dbReference type="SUPFAM" id="SSF46894">
    <property type="entry name" value="C-terminal effector domain of the bipartite response regulators"/>
    <property type="match status" value="1"/>
</dbReference>
<evidence type="ECO:0000256" key="2">
    <source>
        <dbReference type="ARBA" id="ARBA00023125"/>
    </source>
</evidence>
<dbReference type="EMBL" id="CP015005">
    <property type="protein sequence ID" value="AMS42302.1"/>
    <property type="molecule type" value="Genomic_DNA"/>
</dbReference>
<dbReference type="PROSITE" id="PS50043">
    <property type="entry name" value="HTH_LUXR_2"/>
    <property type="match status" value="1"/>
</dbReference>
<accession>A0AAC9FDT3</accession>
<dbReference type="InterPro" id="IPR036388">
    <property type="entry name" value="WH-like_DNA-bd_sf"/>
</dbReference>
<dbReference type="PANTHER" id="PTHR44688">
    <property type="entry name" value="DNA-BINDING TRANSCRIPTIONAL ACTIVATOR DEVR_DOSR"/>
    <property type="match status" value="1"/>
</dbReference>
<dbReference type="InterPro" id="IPR000792">
    <property type="entry name" value="Tscrpt_reg_LuxR_C"/>
</dbReference>
<dbReference type="GO" id="GO:0003677">
    <property type="term" value="F:DNA binding"/>
    <property type="evidence" value="ECO:0007669"/>
    <property type="project" value="UniProtKB-KW"/>
</dbReference>
<reference evidence="6 8" key="2">
    <citation type="submission" date="2020-08" db="EMBL/GenBank/DDBJ databases">
        <title>Genomic Encyclopedia of Type Strains, Phase IV (KMG-IV): sequencing the most valuable type-strain genomes for metagenomic binning, comparative biology and taxonomic classification.</title>
        <authorList>
            <person name="Goeker M."/>
        </authorList>
    </citation>
    <scope>NUCLEOTIDE SEQUENCE [LARGE SCALE GENOMIC DNA]</scope>
    <source>
        <strain evidence="6 8">DSM 10368</strain>
    </source>
</reference>
<dbReference type="AlphaFoldDB" id="A0AAC9FDT3"/>
<evidence type="ECO:0000313" key="8">
    <source>
        <dbReference type="Proteomes" id="UP000577697"/>
    </source>
</evidence>
<dbReference type="GO" id="GO:0006355">
    <property type="term" value="P:regulation of DNA-templated transcription"/>
    <property type="evidence" value="ECO:0007669"/>
    <property type="project" value="InterPro"/>
</dbReference>
<sequence>MNRQNQDTYPAFAEDFRGGVLAAQRQLRNRLLDRGTIRYRHARDLAAHMLLRLDDLPGCWSIATNWLRAELGCQRVDTGFGMREAKDYFPGFAEAKDANFDVPSFGCGRAVDNRDVAMQAMWLDPRPLIFADIKQDRRVTMRLRQRMSGARTKSKLAWALRTERGGYGLICADWTEHLVPWESGLYDRFEQTVTDVLGPIIAVSKQIADQGFRGEVGKPQGSLAAYAGVSDTASLATLTASELEIARLVAKGMSYKEIARVRDRSLSTIDHQLRSIRQKTGASSTSALVSLLARSDLS</sequence>
<evidence type="ECO:0000313" key="5">
    <source>
        <dbReference type="EMBL" id="AMS42302.1"/>
    </source>
</evidence>
<gene>
    <name evidence="5" type="ORF">AA2016_3380</name>
    <name evidence="6" type="ORF">FHS67_005450</name>
</gene>
<evidence type="ECO:0000259" key="4">
    <source>
        <dbReference type="PROSITE" id="PS50043"/>
    </source>
</evidence>
<dbReference type="SMART" id="SM00421">
    <property type="entry name" value="HTH_LUXR"/>
    <property type="match status" value="1"/>
</dbReference>
<dbReference type="PANTHER" id="PTHR44688:SF16">
    <property type="entry name" value="DNA-BINDING TRANSCRIPTIONAL ACTIVATOR DEVR_DOSR"/>
    <property type="match status" value="1"/>
</dbReference>
<evidence type="ECO:0000256" key="3">
    <source>
        <dbReference type="ARBA" id="ARBA00023163"/>
    </source>
</evidence>
<dbReference type="CDD" id="cd06170">
    <property type="entry name" value="LuxR_C_like"/>
    <property type="match status" value="1"/>
</dbReference>
<reference evidence="5 7" key="1">
    <citation type="submission" date="2016-03" db="EMBL/GenBank/DDBJ databases">
        <title>Complete genome of Aminobacter aminovorans KCTC 2477.</title>
        <authorList>
            <person name="Kim K.M."/>
        </authorList>
    </citation>
    <scope>NUCLEOTIDE SEQUENCE [LARGE SCALE GENOMIC DNA]</scope>
    <source>
        <strain evidence="5 7">KCTC 2477</strain>
    </source>
</reference>
<dbReference type="RefSeq" id="WP_067961679.1">
    <property type="nucleotide sequence ID" value="NZ_CP015005.1"/>
</dbReference>
<proteinExistence type="predicted"/>
<dbReference type="KEGG" id="aak:AA2016_3380"/>
<dbReference type="Proteomes" id="UP000075755">
    <property type="component" value="Chromosome"/>
</dbReference>
<dbReference type="InterPro" id="IPR016032">
    <property type="entry name" value="Sig_transdc_resp-reg_C-effctor"/>
</dbReference>
<evidence type="ECO:0000313" key="6">
    <source>
        <dbReference type="EMBL" id="MBB3709107.1"/>
    </source>
</evidence>